<dbReference type="InterPro" id="IPR011032">
    <property type="entry name" value="GroES-like_sf"/>
</dbReference>
<keyword evidence="3" id="KW-0809">Transit peptide</keyword>
<dbReference type="Pfam" id="PF08240">
    <property type="entry name" value="ADH_N"/>
    <property type="match status" value="1"/>
</dbReference>
<feature type="domain" description="Enoyl reductase (ER)" evidence="6">
    <location>
        <begin position="23"/>
        <end position="365"/>
    </location>
</feature>
<organism evidence="7 8">
    <name type="scientific">Panagrellus redivivus</name>
    <name type="common">Microworm</name>
    <dbReference type="NCBI Taxonomy" id="6233"/>
    <lineage>
        <taxon>Eukaryota</taxon>
        <taxon>Metazoa</taxon>
        <taxon>Ecdysozoa</taxon>
        <taxon>Nematoda</taxon>
        <taxon>Chromadorea</taxon>
        <taxon>Rhabditida</taxon>
        <taxon>Tylenchina</taxon>
        <taxon>Panagrolaimomorpha</taxon>
        <taxon>Panagrolaimoidea</taxon>
        <taxon>Panagrolaimidae</taxon>
        <taxon>Panagrellus</taxon>
    </lineage>
</organism>
<reference evidence="8" key="2">
    <citation type="submission" date="2020-10" db="UniProtKB">
        <authorList>
            <consortium name="WormBaseParasite"/>
        </authorList>
    </citation>
    <scope>IDENTIFICATION</scope>
</reference>
<dbReference type="InterPro" id="IPR050700">
    <property type="entry name" value="YIM1/Zinc_Alcohol_DH_Fams"/>
</dbReference>
<dbReference type="Gene3D" id="3.90.180.10">
    <property type="entry name" value="Medium-chain alcohol dehydrogenases, catalytic domain"/>
    <property type="match status" value="1"/>
</dbReference>
<dbReference type="SMART" id="SM00829">
    <property type="entry name" value="PKS_ER"/>
    <property type="match status" value="1"/>
</dbReference>
<evidence type="ECO:0000256" key="5">
    <source>
        <dbReference type="ARBA" id="ARBA00023128"/>
    </source>
</evidence>
<dbReference type="InterPro" id="IPR013154">
    <property type="entry name" value="ADH-like_N"/>
</dbReference>
<evidence type="ECO:0000256" key="1">
    <source>
        <dbReference type="ARBA" id="ARBA00004173"/>
    </source>
</evidence>
<keyword evidence="4" id="KW-0560">Oxidoreductase</keyword>
<dbReference type="PANTHER" id="PTHR11695:SF294">
    <property type="entry name" value="RETICULON-4-INTERACTING PROTEIN 1, MITOCHONDRIAL"/>
    <property type="match status" value="1"/>
</dbReference>
<keyword evidence="7" id="KW-1185">Reference proteome</keyword>
<dbReference type="GO" id="GO:0016491">
    <property type="term" value="F:oxidoreductase activity"/>
    <property type="evidence" value="ECO:0007669"/>
    <property type="project" value="UniProtKB-KW"/>
</dbReference>
<evidence type="ECO:0000313" key="8">
    <source>
        <dbReference type="WBParaSite" id="Pan_g5373.t1"/>
    </source>
</evidence>
<dbReference type="SUPFAM" id="SSF50129">
    <property type="entry name" value="GroES-like"/>
    <property type="match status" value="1"/>
</dbReference>
<accession>A0A7E4W1S4</accession>
<dbReference type="Pfam" id="PF13602">
    <property type="entry name" value="ADH_zinc_N_2"/>
    <property type="match status" value="1"/>
</dbReference>
<dbReference type="Gene3D" id="3.40.50.720">
    <property type="entry name" value="NAD(P)-binding Rossmann-like Domain"/>
    <property type="match status" value="1"/>
</dbReference>
<protein>
    <submittedName>
        <fullName evidence="8">Enoyl reductase (ER) domain-containing protein</fullName>
    </submittedName>
</protein>
<dbReference type="PANTHER" id="PTHR11695">
    <property type="entry name" value="ALCOHOL DEHYDROGENASE RELATED"/>
    <property type="match status" value="1"/>
</dbReference>
<keyword evidence="5" id="KW-0496">Mitochondrion</keyword>
<proteinExistence type="inferred from homology"/>
<evidence type="ECO:0000256" key="2">
    <source>
        <dbReference type="ARBA" id="ARBA00010371"/>
    </source>
</evidence>
<dbReference type="AlphaFoldDB" id="A0A7E4W1S4"/>
<evidence type="ECO:0000259" key="6">
    <source>
        <dbReference type="SMART" id="SM00829"/>
    </source>
</evidence>
<dbReference type="InterPro" id="IPR036291">
    <property type="entry name" value="NAD(P)-bd_dom_sf"/>
</dbReference>
<evidence type="ECO:0000256" key="4">
    <source>
        <dbReference type="ARBA" id="ARBA00023002"/>
    </source>
</evidence>
<dbReference type="Proteomes" id="UP000492821">
    <property type="component" value="Unassembled WGS sequence"/>
</dbReference>
<sequence>MKATLQRLNPNGGGSLMRAWVTEQYKTPLIQKQVAIPQISAPDHVLIKVKASSLNPIDTRMSEGYGHELMSAVTQLEKFSLSRIPRLPLITGRDAVGEVVATGQAVSNVIIGEDVIAVVPGNWPGAHAEYVLTKASAIARKPSNVDYVEAATLPYTACTAYSAFKTAFITPGKADGLRVLIHGGSGGMGSAAIQLLKAWNVEKVVATCSAGNIAYVNSLGGIGVDYNAPTVKDEIIAQGPFDFILSCVDTELSRWSDKIMGIWRNSVHVSVTTPLLKDIDRYGLPFGIASTAVKYLNRSACSAINGRWNTYAFFWPHQDCLEELTQLIEAGKIKIPNISKVYTFDEVPQGYADVGALHTKGKLVIDIAQERAAKPSPV</sequence>
<name>A0A7E4W1S4_PANRE</name>
<reference evidence="7" key="1">
    <citation type="journal article" date="2013" name="Genetics">
        <title>The draft genome and transcriptome of Panagrellus redivivus are shaped by the harsh demands of a free-living lifestyle.</title>
        <authorList>
            <person name="Srinivasan J."/>
            <person name="Dillman A.R."/>
            <person name="Macchietto M.G."/>
            <person name="Heikkinen L."/>
            <person name="Lakso M."/>
            <person name="Fracchia K.M."/>
            <person name="Antoshechkin I."/>
            <person name="Mortazavi A."/>
            <person name="Wong G."/>
            <person name="Sternberg P.W."/>
        </authorList>
    </citation>
    <scope>NUCLEOTIDE SEQUENCE [LARGE SCALE GENOMIC DNA]</scope>
    <source>
        <strain evidence="7">MT8872</strain>
    </source>
</reference>
<dbReference type="SUPFAM" id="SSF51735">
    <property type="entry name" value="NAD(P)-binding Rossmann-fold domains"/>
    <property type="match status" value="1"/>
</dbReference>
<dbReference type="GO" id="GO:0005739">
    <property type="term" value="C:mitochondrion"/>
    <property type="evidence" value="ECO:0007669"/>
    <property type="project" value="UniProtKB-SubCell"/>
</dbReference>
<dbReference type="InterPro" id="IPR020843">
    <property type="entry name" value="ER"/>
</dbReference>
<evidence type="ECO:0000256" key="3">
    <source>
        <dbReference type="ARBA" id="ARBA00022946"/>
    </source>
</evidence>
<comment type="similarity">
    <text evidence="2">Belongs to the zinc-containing alcohol dehydrogenase family. Quinone oxidoreductase subfamily.</text>
</comment>
<comment type="subcellular location">
    <subcellularLocation>
        <location evidence="1">Mitochondrion</location>
    </subcellularLocation>
</comment>
<dbReference type="FunFam" id="3.40.50.720:FF:000147">
    <property type="entry name" value="Reticulon-4-interacting protein 1 homolog, mitochondrial"/>
    <property type="match status" value="1"/>
</dbReference>
<evidence type="ECO:0000313" key="7">
    <source>
        <dbReference type="Proteomes" id="UP000492821"/>
    </source>
</evidence>
<dbReference type="WBParaSite" id="Pan_g5373.t1">
    <property type="protein sequence ID" value="Pan_g5373.t1"/>
    <property type="gene ID" value="Pan_g5373"/>
</dbReference>